<evidence type="ECO:0000256" key="4">
    <source>
        <dbReference type="ARBA" id="ARBA00022835"/>
    </source>
</evidence>
<comment type="subcellular location">
    <subcellularLocation>
        <location evidence="1">Nucleus</location>
    </subcellularLocation>
</comment>
<evidence type="ECO:0000256" key="1">
    <source>
        <dbReference type="ARBA" id="ARBA00004123"/>
    </source>
</evidence>
<dbReference type="GO" id="GO:0003723">
    <property type="term" value="F:RNA binding"/>
    <property type="evidence" value="ECO:0007669"/>
    <property type="project" value="UniProtKB-KW"/>
</dbReference>
<keyword evidence="4" id="KW-0271">Exosome</keyword>
<dbReference type="InterPro" id="IPR012340">
    <property type="entry name" value="NA-bd_OB-fold"/>
</dbReference>
<sequence length="342" mass="37623">MLQVISVPPIPLFHADDVTAEFSKTRHHPDVQDDLDSDMDVDDEYGTGLGVGSSSRAGKNITSPGEVVTSAKEFMRGHGTYTEGDNVLSTVAGTIERVNKLVSVRSVRQRYNPEKGDLVIGRVIEVVQQRWKVDTNARQDAILALSSVNLPGGVQRRKVETDALKMREFLAEGDLLVAEVQSVENAPQLHTRSLRYGKLRNGLLLTVPPSLIRRLKSHFHTLPPPCGPLGVDVIMGVNGYIWVSVSVGERNNAAVEGFVDAEGVYSDVNDDISQSSRLAISQVANLIMLFARYSIPLSDTLLSDAYAWCRDNGLTKSGQMMDKEMEKRCLTEITGMDVREEL</sequence>
<dbReference type="InterPro" id="IPR026699">
    <property type="entry name" value="Exosome_RNA_bind1/RRP40/RRP4"/>
</dbReference>
<dbReference type="Gene3D" id="2.40.50.140">
    <property type="entry name" value="Nucleic acid-binding proteins"/>
    <property type="match status" value="1"/>
</dbReference>
<evidence type="ECO:0000256" key="2">
    <source>
        <dbReference type="ARBA" id="ARBA00009155"/>
    </source>
</evidence>
<dbReference type="GO" id="GO:0071028">
    <property type="term" value="P:nuclear mRNA surveillance"/>
    <property type="evidence" value="ECO:0007669"/>
    <property type="project" value="UniProtKB-ARBA"/>
</dbReference>
<evidence type="ECO:0000313" key="12">
    <source>
        <dbReference type="Proteomes" id="UP000812966"/>
    </source>
</evidence>
<dbReference type="GO" id="GO:0071035">
    <property type="term" value="P:nuclear polyadenylation-dependent rRNA catabolic process"/>
    <property type="evidence" value="ECO:0007669"/>
    <property type="project" value="TreeGrafter"/>
</dbReference>
<dbReference type="FunFam" id="2.40.50.140:FF:000038">
    <property type="entry name" value="Exosome complex component RRP4"/>
    <property type="match status" value="1"/>
</dbReference>
<evidence type="ECO:0000259" key="8">
    <source>
        <dbReference type="Pfam" id="PF14382"/>
    </source>
</evidence>
<dbReference type="Pfam" id="PF15985">
    <property type="entry name" value="KH_6"/>
    <property type="match status" value="1"/>
</dbReference>
<keyword evidence="6" id="KW-0539">Nucleus</keyword>
<comment type="similarity">
    <text evidence="2">Belongs to the RRP4 family.</text>
</comment>
<dbReference type="InterPro" id="IPR004088">
    <property type="entry name" value="KH_dom_type_1"/>
</dbReference>
<evidence type="ECO:0000313" key="11">
    <source>
        <dbReference type="EMBL" id="KAG7529013.1"/>
    </source>
</evidence>
<dbReference type="GO" id="GO:0000467">
    <property type="term" value="P:exonucleolytic trimming to generate mature 3'-end of 5.8S rRNA from tricistronic rRNA transcript (SSU-rRNA, 5.8S rRNA, LSU-rRNA)"/>
    <property type="evidence" value="ECO:0007669"/>
    <property type="project" value="TreeGrafter"/>
</dbReference>
<protein>
    <recommendedName>
        <fullName evidence="13">Ribosomal RNA-processing protein 4</fullName>
    </recommendedName>
</protein>
<keyword evidence="3" id="KW-0698">rRNA processing</keyword>
<feature type="region of interest" description="Disordered" evidence="7">
    <location>
        <begin position="24"/>
        <end position="63"/>
    </location>
</feature>
<evidence type="ECO:0000256" key="6">
    <source>
        <dbReference type="ARBA" id="ARBA00023242"/>
    </source>
</evidence>
<dbReference type="Proteomes" id="UP000812966">
    <property type="component" value="Unassembled WGS sequence"/>
</dbReference>
<dbReference type="GO" id="GO:0071034">
    <property type="term" value="P:CUT catabolic process"/>
    <property type="evidence" value="ECO:0007669"/>
    <property type="project" value="TreeGrafter"/>
</dbReference>
<accession>A0A8K0JHH3</accession>
<dbReference type="InterPro" id="IPR036612">
    <property type="entry name" value="KH_dom_type_1_sf"/>
</dbReference>
<keyword evidence="5" id="KW-0694">RNA-binding</keyword>
<dbReference type="Pfam" id="PF14382">
    <property type="entry name" value="ECR1_N"/>
    <property type="match status" value="1"/>
</dbReference>
<dbReference type="GO" id="GO:0071051">
    <property type="term" value="P:poly(A)-dependent snoRNA 3'-end processing"/>
    <property type="evidence" value="ECO:0007669"/>
    <property type="project" value="TreeGrafter"/>
</dbReference>
<feature type="compositionally biased region" description="Polar residues" evidence="7">
    <location>
        <begin position="52"/>
        <end position="63"/>
    </location>
</feature>
<dbReference type="EMBL" id="JABELV010000160">
    <property type="protein sequence ID" value="KAG7529013.1"/>
    <property type="molecule type" value="Genomic_DNA"/>
</dbReference>
<feature type="compositionally biased region" description="Acidic residues" evidence="7">
    <location>
        <begin position="32"/>
        <end position="45"/>
    </location>
</feature>
<proteinExistence type="inferred from homology"/>
<evidence type="ECO:0000259" key="10">
    <source>
        <dbReference type="Pfam" id="PF21266"/>
    </source>
</evidence>
<keyword evidence="12" id="KW-1185">Reference proteome</keyword>
<feature type="domain" description="Exosome complex component N-terminal" evidence="8">
    <location>
        <begin position="62"/>
        <end position="98"/>
    </location>
</feature>
<name>A0A8K0JHH3_9TREE</name>
<evidence type="ECO:0000259" key="9">
    <source>
        <dbReference type="Pfam" id="PF15985"/>
    </source>
</evidence>
<evidence type="ECO:0000256" key="7">
    <source>
        <dbReference type="SAM" id="MobiDB-lite"/>
    </source>
</evidence>
<evidence type="ECO:0008006" key="13">
    <source>
        <dbReference type="Google" id="ProtNLM"/>
    </source>
</evidence>
<gene>
    <name evidence="11" type="ORF">FFLO_05836</name>
</gene>
<evidence type="ECO:0000256" key="3">
    <source>
        <dbReference type="ARBA" id="ARBA00022552"/>
    </source>
</evidence>
<dbReference type="PANTHER" id="PTHR21321">
    <property type="entry name" value="PNAS-3 RELATED"/>
    <property type="match status" value="1"/>
</dbReference>
<dbReference type="CDD" id="cd22525">
    <property type="entry name" value="KH-I_Rrp4_eukar"/>
    <property type="match status" value="1"/>
</dbReference>
<dbReference type="Pfam" id="PF21266">
    <property type="entry name" value="S1_RRP4"/>
    <property type="match status" value="1"/>
</dbReference>
<dbReference type="SUPFAM" id="SSF54791">
    <property type="entry name" value="Eukaryotic type KH-domain (KH-domain type I)"/>
    <property type="match status" value="1"/>
</dbReference>
<reference evidence="11" key="1">
    <citation type="submission" date="2020-04" db="EMBL/GenBank/DDBJ databases">
        <title>Analysis of mating type loci in Filobasidium floriforme.</title>
        <authorList>
            <person name="Nowrousian M."/>
        </authorList>
    </citation>
    <scope>NUCLEOTIDE SEQUENCE</scope>
    <source>
        <strain evidence="11">CBS 6242</strain>
    </source>
</reference>
<feature type="domain" description="K Homology" evidence="9">
    <location>
        <begin position="202"/>
        <end position="244"/>
    </location>
</feature>
<organism evidence="11 12">
    <name type="scientific">Filobasidium floriforme</name>
    <dbReference type="NCBI Taxonomy" id="5210"/>
    <lineage>
        <taxon>Eukaryota</taxon>
        <taxon>Fungi</taxon>
        <taxon>Dikarya</taxon>
        <taxon>Basidiomycota</taxon>
        <taxon>Agaricomycotina</taxon>
        <taxon>Tremellomycetes</taxon>
        <taxon>Filobasidiales</taxon>
        <taxon>Filobasidiaceae</taxon>
        <taxon>Filobasidium</taxon>
    </lineage>
</organism>
<evidence type="ECO:0000256" key="5">
    <source>
        <dbReference type="ARBA" id="ARBA00022884"/>
    </source>
</evidence>
<dbReference type="SUPFAM" id="SSF110324">
    <property type="entry name" value="Ribosomal L27 protein-like"/>
    <property type="match status" value="1"/>
</dbReference>
<dbReference type="Gene3D" id="2.40.50.100">
    <property type="match status" value="1"/>
</dbReference>
<dbReference type="PANTHER" id="PTHR21321:SF4">
    <property type="entry name" value="EXOSOME COMPLEX COMPONENT RRP4"/>
    <property type="match status" value="1"/>
</dbReference>
<comment type="caution">
    <text evidence="11">The sequence shown here is derived from an EMBL/GenBank/DDBJ whole genome shotgun (WGS) entry which is preliminary data.</text>
</comment>
<dbReference type="AlphaFoldDB" id="A0A8K0JHH3"/>
<dbReference type="InterPro" id="IPR025721">
    <property type="entry name" value="Exosome_cplx_N_dom"/>
</dbReference>
<dbReference type="InterPro" id="IPR048565">
    <property type="entry name" value="S1_RRP4"/>
</dbReference>
<feature type="domain" description="RRP4 S1" evidence="10">
    <location>
        <begin position="110"/>
        <end position="182"/>
    </location>
</feature>
<dbReference type="SUPFAM" id="SSF50249">
    <property type="entry name" value="Nucleic acid-binding proteins"/>
    <property type="match status" value="1"/>
</dbReference>
<dbReference type="GO" id="GO:0034475">
    <property type="term" value="P:U4 snRNA 3'-end processing"/>
    <property type="evidence" value="ECO:0007669"/>
    <property type="project" value="TreeGrafter"/>
</dbReference>
<dbReference type="CDD" id="cd05789">
    <property type="entry name" value="S1_Rrp4"/>
    <property type="match status" value="1"/>
</dbReference>
<dbReference type="GO" id="GO:0071038">
    <property type="term" value="P:TRAMP-dependent tRNA surveillance pathway"/>
    <property type="evidence" value="ECO:0007669"/>
    <property type="project" value="TreeGrafter"/>
</dbReference>
<dbReference type="GO" id="GO:0000176">
    <property type="term" value="C:nuclear exosome (RNase complex)"/>
    <property type="evidence" value="ECO:0007669"/>
    <property type="project" value="UniProtKB-ARBA"/>
</dbReference>
<dbReference type="GO" id="GO:0000177">
    <property type="term" value="C:cytoplasmic exosome (RNase complex)"/>
    <property type="evidence" value="ECO:0007669"/>
    <property type="project" value="TreeGrafter"/>
</dbReference>